<comment type="caution">
    <text evidence="1">The sequence shown here is derived from an EMBL/GenBank/DDBJ whole genome shotgun (WGS) entry which is preliminary data.</text>
</comment>
<protein>
    <submittedName>
        <fullName evidence="1">Recombinase RecA</fullName>
    </submittedName>
</protein>
<accession>A0A830GVI7</accession>
<organism evidence="1 2">
    <name type="scientific">Thermocladium modestius</name>
    <dbReference type="NCBI Taxonomy" id="62609"/>
    <lineage>
        <taxon>Archaea</taxon>
        <taxon>Thermoproteota</taxon>
        <taxon>Thermoprotei</taxon>
        <taxon>Thermoproteales</taxon>
        <taxon>Thermoproteaceae</taxon>
        <taxon>Thermocladium</taxon>
    </lineage>
</organism>
<proteinExistence type="predicted"/>
<evidence type="ECO:0000313" key="2">
    <source>
        <dbReference type="Proteomes" id="UP000610960"/>
    </source>
</evidence>
<keyword evidence="2" id="KW-1185">Reference proteome</keyword>
<dbReference type="OrthoDB" id="18579at2157"/>
<reference evidence="1" key="1">
    <citation type="journal article" date="2014" name="Int. J. Syst. Evol. Microbiol.">
        <title>Complete genome sequence of Corynebacterium casei LMG S-19264T (=DSM 44701T), isolated from a smear-ripened cheese.</title>
        <authorList>
            <consortium name="US DOE Joint Genome Institute (JGI-PGF)"/>
            <person name="Walter F."/>
            <person name="Albersmeier A."/>
            <person name="Kalinowski J."/>
            <person name="Ruckert C."/>
        </authorList>
    </citation>
    <scope>NUCLEOTIDE SEQUENCE</scope>
    <source>
        <strain evidence="1">JCM 10088</strain>
    </source>
</reference>
<dbReference type="RefSeq" id="WP_188596246.1">
    <property type="nucleotide sequence ID" value="NZ_BMNL01000002.1"/>
</dbReference>
<name>A0A830GVI7_9CREN</name>
<sequence>MNCNDLIVVVNNVSSITRMLDFVRMVYGFGVKNLVLTRVYGAAAQQGVGEAFKIAVRHSASLLVLPDALDAINLLAPDRVVVLRRIGGGTVDLARAVEGGGKIMIIVDGSDQELKLPNSIEAHSTQFNVGGIAMLAIGLDKLMQCLNNG</sequence>
<gene>
    <name evidence="1" type="ORF">GCM10007981_09180</name>
</gene>
<reference evidence="1" key="2">
    <citation type="submission" date="2020-09" db="EMBL/GenBank/DDBJ databases">
        <authorList>
            <person name="Sun Q."/>
            <person name="Ohkuma M."/>
        </authorList>
    </citation>
    <scope>NUCLEOTIDE SEQUENCE</scope>
    <source>
        <strain evidence="1">JCM 10088</strain>
    </source>
</reference>
<evidence type="ECO:0000313" key="1">
    <source>
        <dbReference type="EMBL" id="GGP20569.1"/>
    </source>
</evidence>
<dbReference type="Pfam" id="PF09895">
    <property type="entry name" value="DUF2122"/>
    <property type="match status" value="1"/>
</dbReference>
<dbReference type="EMBL" id="BMNL01000002">
    <property type="protein sequence ID" value="GGP20569.1"/>
    <property type="molecule type" value="Genomic_DNA"/>
</dbReference>
<dbReference type="InterPro" id="IPR018665">
    <property type="entry name" value="DUF2122_RecB-nuclease-rel"/>
</dbReference>
<dbReference type="Proteomes" id="UP000610960">
    <property type="component" value="Unassembled WGS sequence"/>
</dbReference>
<dbReference type="AlphaFoldDB" id="A0A830GVI7"/>